<comment type="caution">
    <text evidence="3">The sequence shown here is derived from an EMBL/GenBank/DDBJ whole genome shotgun (WGS) entry which is preliminary data.</text>
</comment>
<organism evidence="3 4">
    <name type="scientific">Streptomyces chattanoogensis</name>
    <dbReference type="NCBI Taxonomy" id="66876"/>
    <lineage>
        <taxon>Bacteria</taxon>
        <taxon>Bacillati</taxon>
        <taxon>Actinomycetota</taxon>
        <taxon>Actinomycetes</taxon>
        <taxon>Kitasatosporales</taxon>
        <taxon>Streptomycetaceae</taxon>
        <taxon>Streptomyces</taxon>
    </lineage>
</organism>
<sequence length="100" mass="11109">MRAQGRFLEWTLRVDPKVGLRHVGKCLICWESCVDTPSVDKARDWCLKHLGATGHTGFRLSAFEFFDAILTDHPSVNDTPADPDQGGATRPWAKAATVRT</sequence>
<proteinExistence type="predicted"/>
<dbReference type="PATRIC" id="fig|66876.3.peg.6427"/>
<dbReference type="Pfam" id="PF25232">
    <property type="entry name" value="DUF7848"/>
    <property type="match status" value="1"/>
</dbReference>
<dbReference type="Proteomes" id="UP000037982">
    <property type="component" value="Unassembled WGS sequence"/>
</dbReference>
<gene>
    <name evidence="3" type="ORF">ADL29_29295</name>
</gene>
<evidence type="ECO:0000256" key="1">
    <source>
        <dbReference type="SAM" id="MobiDB-lite"/>
    </source>
</evidence>
<feature type="region of interest" description="Disordered" evidence="1">
    <location>
        <begin position="76"/>
        <end position="100"/>
    </location>
</feature>
<dbReference type="AlphaFoldDB" id="A0A0N1JWD4"/>
<dbReference type="EMBL" id="LGKG01000161">
    <property type="protein sequence ID" value="KPC60503.1"/>
    <property type="molecule type" value="Genomic_DNA"/>
</dbReference>
<feature type="domain" description="DUF7848" evidence="2">
    <location>
        <begin position="2"/>
        <end position="68"/>
    </location>
</feature>
<evidence type="ECO:0000313" key="3">
    <source>
        <dbReference type="EMBL" id="KPC60503.1"/>
    </source>
</evidence>
<evidence type="ECO:0000259" key="2">
    <source>
        <dbReference type="Pfam" id="PF25232"/>
    </source>
</evidence>
<keyword evidence="4" id="KW-1185">Reference proteome</keyword>
<name>A0A0N1JWD4_9ACTN</name>
<dbReference type="InterPro" id="IPR057170">
    <property type="entry name" value="DUF7848"/>
</dbReference>
<protein>
    <recommendedName>
        <fullName evidence="2">DUF7848 domain-containing protein</fullName>
    </recommendedName>
</protein>
<reference evidence="4" key="1">
    <citation type="submission" date="2015-07" db="EMBL/GenBank/DDBJ databases">
        <authorList>
            <person name="Ju K.-S."/>
            <person name="Doroghazi J.R."/>
            <person name="Metcalf W.W."/>
        </authorList>
    </citation>
    <scope>NUCLEOTIDE SEQUENCE [LARGE SCALE GENOMIC DNA]</scope>
    <source>
        <strain evidence="4">NRRL ISP-5002</strain>
    </source>
</reference>
<accession>A0A0N1JWD4</accession>
<evidence type="ECO:0000313" key="4">
    <source>
        <dbReference type="Proteomes" id="UP000037982"/>
    </source>
</evidence>